<sequence length="74" mass="8356">MVGWSRCSRPLPRVHLGKGFRTDPSASTKLLAIHLQCTYQTVALHPASLVHKFRKRSIEMTNALNLSFYRDSAS</sequence>
<organism evidence="1 2">
    <name type="scientific">Deinococcus hopiensis KR-140</name>
    <dbReference type="NCBI Taxonomy" id="695939"/>
    <lineage>
        <taxon>Bacteria</taxon>
        <taxon>Thermotogati</taxon>
        <taxon>Deinococcota</taxon>
        <taxon>Deinococci</taxon>
        <taxon>Deinococcales</taxon>
        <taxon>Deinococcaceae</taxon>
        <taxon>Deinococcus</taxon>
    </lineage>
</organism>
<name>A0A1W1UB70_9DEIO</name>
<accession>A0A1W1UB70</accession>
<dbReference type="EMBL" id="FWWU01000002">
    <property type="protein sequence ID" value="SMB78336.1"/>
    <property type="molecule type" value="Genomic_DNA"/>
</dbReference>
<evidence type="ECO:0000313" key="2">
    <source>
        <dbReference type="Proteomes" id="UP000192582"/>
    </source>
</evidence>
<evidence type="ECO:0000313" key="1">
    <source>
        <dbReference type="EMBL" id="SMB78336.1"/>
    </source>
</evidence>
<reference evidence="1 2" key="1">
    <citation type="submission" date="2017-04" db="EMBL/GenBank/DDBJ databases">
        <authorList>
            <person name="Afonso C.L."/>
            <person name="Miller P.J."/>
            <person name="Scott M.A."/>
            <person name="Spackman E."/>
            <person name="Goraichik I."/>
            <person name="Dimitrov K.M."/>
            <person name="Suarez D.L."/>
            <person name="Swayne D.E."/>
        </authorList>
    </citation>
    <scope>NUCLEOTIDE SEQUENCE [LARGE SCALE GENOMIC DNA]</scope>
    <source>
        <strain evidence="1 2">KR-140</strain>
    </source>
</reference>
<dbReference type="AlphaFoldDB" id="A0A1W1UB70"/>
<dbReference type="Proteomes" id="UP000192582">
    <property type="component" value="Unassembled WGS sequence"/>
</dbReference>
<protein>
    <submittedName>
        <fullName evidence="1">Uncharacterized protein</fullName>
    </submittedName>
</protein>
<gene>
    <name evidence="1" type="ORF">SAMN00790413_06609</name>
</gene>
<keyword evidence="2" id="KW-1185">Reference proteome</keyword>
<proteinExistence type="predicted"/>